<evidence type="ECO:0008006" key="3">
    <source>
        <dbReference type="Google" id="ProtNLM"/>
    </source>
</evidence>
<gene>
    <name evidence="1" type="ORF">BV898_10565</name>
</gene>
<dbReference type="EMBL" id="MTYJ01000092">
    <property type="protein sequence ID" value="OQV15180.1"/>
    <property type="molecule type" value="Genomic_DNA"/>
</dbReference>
<name>A0A1W0WIY3_HYPEX</name>
<keyword evidence="2" id="KW-1185">Reference proteome</keyword>
<dbReference type="PANTHER" id="PTHR22146:SF8">
    <property type="entry name" value="PROTEIN FAM166B"/>
    <property type="match status" value="1"/>
</dbReference>
<dbReference type="Proteomes" id="UP000192578">
    <property type="component" value="Unassembled WGS sequence"/>
</dbReference>
<dbReference type="AlphaFoldDB" id="A0A1W0WIY3"/>
<evidence type="ECO:0000313" key="2">
    <source>
        <dbReference type="Proteomes" id="UP000192578"/>
    </source>
</evidence>
<evidence type="ECO:0000313" key="1">
    <source>
        <dbReference type="EMBL" id="OQV15180.1"/>
    </source>
</evidence>
<dbReference type="OrthoDB" id="10049370at2759"/>
<protein>
    <recommendedName>
        <fullName evidence="3">Protein FAM166B</fullName>
    </recommendedName>
</protein>
<accession>A0A1W0WIY3</accession>
<sequence length="341" mass="39167">MPPRKIELKELTRELAYVPGYTGYLPGYHLVFGMSAGQHSNNHLTRVWNAGGKNEVQTLMPTLYYTEADRRRAECLLQREEGVLEHHHHMQGGLPKFTTHINPKYTGYFPYQQHRYAKRHPVRAREGALEMLNRDRPSCDAGTPEGLHLEPVEPVPNPTTGKDYGHYLNNVKNAEDITDYYVPEVNKAQTKPYRLPPGDPLKRFPYGYTAWLPFTTEHVGYTRGDLSKVCLKELDEHMDAVDKFRTSPARTHPVQENLPESLDRVLHGVPGYTGYKEASRYRYGYTHGQEMKEVVEGRHPWLSQKCIDYMGAALKPLDSQVNAKIEADCQFRKGCDRRQVS</sequence>
<organism evidence="1 2">
    <name type="scientific">Hypsibius exemplaris</name>
    <name type="common">Freshwater tardigrade</name>
    <dbReference type="NCBI Taxonomy" id="2072580"/>
    <lineage>
        <taxon>Eukaryota</taxon>
        <taxon>Metazoa</taxon>
        <taxon>Ecdysozoa</taxon>
        <taxon>Tardigrada</taxon>
        <taxon>Eutardigrada</taxon>
        <taxon>Parachela</taxon>
        <taxon>Hypsibioidea</taxon>
        <taxon>Hypsibiidae</taxon>
        <taxon>Hypsibius</taxon>
    </lineage>
</organism>
<reference evidence="2" key="1">
    <citation type="submission" date="2017-01" db="EMBL/GenBank/DDBJ databases">
        <title>Comparative genomics of anhydrobiosis in the tardigrade Hypsibius dujardini.</title>
        <authorList>
            <person name="Yoshida Y."/>
            <person name="Koutsovoulos G."/>
            <person name="Laetsch D."/>
            <person name="Stevens L."/>
            <person name="Kumar S."/>
            <person name="Horikawa D."/>
            <person name="Ishino K."/>
            <person name="Komine S."/>
            <person name="Tomita M."/>
            <person name="Blaxter M."/>
            <person name="Arakawa K."/>
        </authorList>
    </citation>
    <scope>NUCLEOTIDE SEQUENCE [LARGE SCALE GENOMIC DNA]</scope>
    <source>
        <strain evidence="2">Z151</strain>
    </source>
</reference>
<proteinExistence type="predicted"/>
<dbReference type="PANTHER" id="PTHR22146">
    <property type="entry name" value="CAT EYE SYNDROME CRITICAL REGION PROTEIN 6"/>
    <property type="match status" value="1"/>
</dbReference>
<comment type="caution">
    <text evidence="1">The sequence shown here is derived from an EMBL/GenBank/DDBJ whole genome shotgun (WGS) entry which is preliminary data.</text>
</comment>